<evidence type="ECO:0000256" key="1">
    <source>
        <dbReference type="SAM" id="Coils"/>
    </source>
</evidence>
<feature type="non-terminal residue" evidence="4">
    <location>
        <position position="708"/>
    </location>
</feature>
<gene>
    <name evidence="4" type="ORF">OSTQU699_LOCUS5789</name>
</gene>
<feature type="compositionally biased region" description="Low complexity" evidence="2">
    <location>
        <begin position="664"/>
        <end position="676"/>
    </location>
</feature>
<keyword evidence="3" id="KW-1133">Transmembrane helix</keyword>
<proteinExistence type="predicted"/>
<dbReference type="OrthoDB" id="551813at2759"/>
<feature type="region of interest" description="Disordered" evidence="2">
    <location>
        <begin position="622"/>
        <end position="679"/>
    </location>
</feature>
<accession>A0A8S1J9Y6</accession>
<feature type="transmembrane region" description="Helical" evidence="3">
    <location>
        <begin position="531"/>
        <end position="552"/>
    </location>
</feature>
<name>A0A8S1J9Y6_9CHLO</name>
<evidence type="ECO:0000256" key="3">
    <source>
        <dbReference type="SAM" id="Phobius"/>
    </source>
</evidence>
<dbReference type="EMBL" id="CAJHUC010001261">
    <property type="protein sequence ID" value="CAD7700430.1"/>
    <property type="molecule type" value="Genomic_DNA"/>
</dbReference>
<feature type="transmembrane region" description="Helical" evidence="3">
    <location>
        <begin position="488"/>
        <end position="510"/>
    </location>
</feature>
<comment type="caution">
    <text evidence="4">The sequence shown here is derived from an EMBL/GenBank/DDBJ whole genome shotgun (WGS) entry which is preliminary data.</text>
</comment>
<dbReference type="Proteomes" id="UP000708148">
    <property type="component" value="Unassembled WGS sequence"/>
</dbReference>
<keyword evidence="5" id="KW-1185">Reference proteome</keyword>
<keyword evidence="3" id="KW-0472">Membrane</keyword>
<feature type="transmembrane region" description="Helical" evidence="3">
    <location>
        <begin position="39"/>
        <end position="56"/>
    </location>
</feature>
<protein>
    <submittedName>
        <fullName evidence="4">Uncharacterized protein</fullName>
    </submittedName>
</protein>
<sequence>MPTKEEPPQEDVLQESTTSFVENSERAQLTVDSYEGGNRWYTIAIVTFGVLWLVFVEAEHGLLDEQTEDKVIVTKNFVYNFIILVVWAAVDGFMVFLALLPNLKISRGHSVGYLRSLLVIALSSLVAMNFGTALLVFFGHKKFTKRHSDVVHENRDPDLDEGNSTSPEAHYYALVAILVSIVVVDIMFFTTIWDKYMDSWGCQPLQVVGVRKDAAMEVKRRFKKRAKLDIRCVSDNSVLVKEILSARGFGDFAFFHSFVFGEWPPNGTNINDFYSELAQNFTVAFDEPEIKNDTCHLPGYLNALFSMVGNRMEENGYHEALDGDCRGGQLPVNGTASDCSMNDPVNDFKETIFGLAVLYFDAVLVNSEWAMHAGFGVGLVIGMNSLISVLAQYKSLSLTLTEGVIDDVARPGGSKNYRERQRQAMERLQKLQLQYTKLSELIKEYPLNSTVLFFGILLSTAVLQLVVTGATATLLISTFAALPEAFNLLQPVLTFIIAWFVIAVVDSLILQEWMIERVLTENYRLKHPNVWILYTLVYTMLNLVLGILYAVWRLFLLVVLSLSRFNRLDRSLFPSWQSLDQGHNAFFSMVLMHYTIQRNSSYSRESIYRRRMEEIKLRMGRTSVAGSSLGQRPSLEQRPSRSLPSQASAGGNSAGGARQPSGALSSHTHSSLPTLPERVHLLEDGLEDCEDCVQTYQEEAHAQPRHVQ</sequence>
<organism evidence="4 5">
    <name type="scientific">Ostreobium quekettii</name>
    <dbReference type="NCBI Taxonomy" id="121088"/>
    <lineage>
        <taxon>Eukaryota</taxon>
        <taxon>Viridiplantae</taxon>
        <taxon>Chlorophyta</taxon>
        <taxon>core chlorophytes</taxon>
        <taxon>Ulvophyceae</taxon>
        <taxon>TCBD clade</taxon>
        <taxon>Bryopsidales</taxon>
        <taxon>Ostreobineae</taxon>
        <taxon>Ostreobiaceae</taxon>
        <taxon>Ostreobium</taxon>
    </lineage>
</organism>
<dbReference type="AlphaFoldDB" id="A0A8S1J9Y6"/>
<evidence type="ECO:0000256" key="2">
    <source>
        <dbReference type="SAM" id="MobiDB-lite"/>
    </source>
</evidence>
<feature type="transmembrane region" description="Helical" evidence="3">
    <location>
        <begin position="171"/>
        <end position="193"/>
    </location>
</feature>
<evidence type="ECO:0000313" key="4">
    <source>
        <dbReference type="EMBL" id="CAD7700430.1"/>
    </source>
</evidence>
<keyword evidence="1" id="KW-0175">Coiled coil</keyword>
<reference evidence="4" key="1">
    <citation type="submission" date="2020-12" db="EMBL/GenBank/DDBJ databases">
        <authorList>
            <person name="Iha C."/>
        </authorList>
    </citation>
    <scope>NUCLEOTIDE SEQUENCE</scope>
</reference>
<feature type="compositionally biased region" description="Low complexity" evidence="2">
    <location>
        <begin position="647"/>
        <end position="657"/>
    </location>
</feature>
<feature type="transmembrane region" description="Helical" evidence="3">
    <location>
        <begin position="451"/>
        <end position="482"/>
    </location>
</feature>
<feature type="transmembrane region" description="Helical" evidence="3">
    <location>
        <begin position="369"/>
        <end position="391"/>
    </location>
</feature>
<evidence type="ECO:0000313" key="5">
    <source>
        <dbReference type="Proteomes" id="UP000708148"/>
    </source>
</evidence>
<feature type="coiled-coil region" evidence="1">
    <location>
        <begin position="414"/>
        <end position="441"/>
    </location>
</feature>
<feature type="transmembrane region" description="Helical" evidence="3">
    <location>
        <begin position="77"/>
        <end position="100"/>
    </location>
</feature>
<feature type="transmembrane region" description="Helical" evidence="3">
    <location>
        <begin position="112"/>
        <end position="138"/>
    </location>
</feature>
<keyword evidence="3" id="KW-0812">Transmembrane</keyword>